<name>A0A9D2F6Q9_9ENTE</name>
<dbReference type="InterPro" id="IPR013557">
    <property type="entry name" value="AntA/B_antirep"/>
</dbReference>
<dbReference type="EMBL" id="DXBN01000057">
    <property type="protein sequence ID" value="HIZ52786.1"/>
    <property type="molecule type" value="Genomic_DNA"/>
</dbReference>
<sequence>MNQLIKVQENEQGEQRVSARELHKGLGIRERFSLWFERYEDMYVNGVDYEGVGLPTPYRKGSSKVQIIQDYLLSVDMAKHIAMMTKTDKGNQIRDYFIQVEKEHKALLNDPRIQMAMGLQSAQPMLDQKDKIIEEMKPKAVFADAVNTSKQSILVGDLAKLISQNGVKIGQNRLFAYLRDNGYLHKSGSQYNRPTQRYIDQGLFEVKESSHTNPDGSTRLTFTTKVTGKGQQYFVNKFLTNNDQMKIS</sequence>
<feature type="domain" description="Antirepressor protein C-terminal" evidence="1">
    <location>
        <begin position="132"/>
        <end position="239"/>
    </location>
</feature>
<reference evidence="3" key="2">
    <citation type="submission" date="2021-04" db="EMBL/GenBank/DDBJ databases">
        <authorList>
            <person name="Gilroy R."/>
        </authorList>
    </citation>
    <scope>NUCLEOTIDE SEQUENCE</scope>
    <source>
        <strain evidence="3">CHK172-16539</strain>
    </source>
</reference>
<gene>
    <name evidence="3" type="ORF">IAA20_02450</name>
</gene>
<dbReference type="GO" id="GO:0003677">
    <property type="term" value="F:DNA binding"/>
    <property type="evidence" value="ECO:0007669"/>
    <property type="project" value="InterPro"/>
</dbReference>
<evidence type="ECO:0000259" key="1">
    <source>
        <dbReference type="Pfam" id="PF03374"/>
    </source>
</evidence>
<organism evidence="3 4">
    <name type="scientific">Candidatus Enterococcus avicola</name>
    <dbReference type="NCBI Taxonomy" id="2838561"/>
    <lineage>
        <taxon>Bacteria</taxon>
        <taxon>Bacillati</taxon>
        <taxon>Bacillota</taxon>
        <taxon>Bacilli</taxon>
        <taxon>Lactobacillales</taxon>
        <taxon>Enterococcaceae</taxon>
        <taxon>Enterococcus</taxon>
    </lineage>
</organism>
<accession>A0A9D2F6Q9</accession>
<dbReference type="AlphaFoldDB" id="A0A9D2F6Q9"/>
<evidence type="ECO:0000313" key="3">
    <source>
        <dbReference type="EMBL" id="HIZ52786.1"/>
    </source>
</evidence>
<protein>
    <submittedName>
        <fullName evidence="3">Phage antirepressor KilAC domain-containing protein</fullName>
    </submittedName>
</protein>
<feature type="domain" description="AntA/AntB antirepressor" evidence="2">
    <location>
        <begin position="17"/>
        <end position="87"/>
    </location>
</feature>
<dbReference type="Proteomes" id="UP000824063">
    <property type="component" value="Unassembled WGS sequence"/>
</dbReference>
<dbReference type="Pfam" id="PF03374">
    <property type="entry name" value="ANT"/>
    <property type="match status" value="1"/>
</dbReference>
<dbReference type="InterPro" id="IPR005039">
    <property type="entry name" value="Ant_C"/>
</dbReference>
<evidence type="ECO:0000259" key="2">
    <source>
        <dbReference type="Pfam" id="PF08346"/>
    </source>
</evidence>
<reference evidence="3" key="1">
    <citation type="journal article" date="2021" name="PeerJ">
        <title>Extensive microbial diversity within the chicken gut microbiome revealed by metagenomics and culture.</title>
        <authorList>
            <person name="Gilroy R."/>
            <person name="Ravi A."/>
            <person name="Getino M."/>
            <person name="Pursley I."/>
            <person name="Horton D.L."/>
            <person name="Alikhan N.F."/>
            <person name="Baker D."/>
            <person name="Gharbi K."/>
            <person name="Hall N."/>
            <person name="Watson M."/>
            <person name="Adriaenssens E.M."/>
            <person name="Foster-Nyarko E."/>
            <person name="Jarju S."/>
            <person name="Secka A."/>
            <person name="Antonio M."/>
            <person name="Oren A."/>
            <person name="Chaudhuri R.R."/>
            <person name="La Ragione R."/>
            <person name="Hildebrand F."/>
            <person name="Pallen M.J."/>
        </authorList>
    </citation>
    <scope>NUCLEOTIDE SEQUENCE</scope>
    <source>
        <strain evidence="3">CHK172-16539</strain>
    </source>
</reference>
<dbReference type="Pfam" id="PF08346">
    <property type="entry name" value="AntA"/>
    <property type="match status" value="1"/>
</dbReference>
<comment type="caution">
    <text evidence="3">The sequence shown here is derived from an EMBL/GenBank/DDBJ whole genome shotgun (WGS) entry which is preliminary data.</text>
</comment>
<evidence type="ECO:0000313" key="4">
    <source>
        <dbReference type="Proteomes" id="UP000824063"/>
    </source>
</evidence>
<proteinExistence type="predicted"/>